<evidence type="ECO:0000256" key="2">
    <source>
        <dbReference type="ARBA" id="ARBA00010323"/>
    </source>
</evidence>
<dbReference type="EMBL" id="CP066776">
    <property type="protein sequence ID" value="QQL46309.1"/>
    <property type="molecule type" value="Genomic_DNA"/>
</dbReference>
<evidence type="ECO:0000256" key="7">
    <source>
        <dbReference type="PIRNR" id="PIRNR016636"/>
    </source>
</evidence>
<dbReference type="Pfam" id="PF03062">
    <property type="entry name" value="MBOAT"/>
    <property type="match status" value="1"/>
</dbReference>
<evidence type="ECO:0000256" key="1">
    <source>
        <dbReference type="ARBA" id="ARBA00004651"/>
    </source>
</evidence>
<dbReference type="InterPro" id="IPR051085">
    <property type="entry name" value="MB_O-acyltransferase"/>
</dbReference>
<dbReference type="InterPro" id="IPR004299">
    <property type="entry name" value="MBOAT_fam"/>
</dbReference>
<dbReference type="GO" id="GO:0016746">
    <property type="term" value="F:acyltransferase activity"/>
    <property type="evidence" value="ECO:0007669"/>
    <property type="project" value="UniProtKB-KW"/>
</dbReference>
<dbReference type="PANTHER" id="PTHR13285:SF18">
    <property type="entry name" value="PROTEIN-CYSTEINE N-PALMITOYLTRANSFERASE RASP"/>
    <property type="match status" value="1"/>
</dbReference>
<evidence type="ECO:0000256" key="4">
    <source>
        <dbReference type="ARBA" id="ARBA00022692"/>
    </source>
</evidence>
<dbReference type="RefSeq" id="WP_164361484.1">
    <property type="nucleotide sequence ID" value="NZ_CP066776.1"/>
</dbReference>
<keyword evidence="3 7" id="KW-1003">Cell membrane</keyword>
<evidence type="ECO:0000313" key="8">
    <source>
        <dbReference type="EMBL" id="QQL46309.1"/>
    </source>
</evidence>
<dbReference type="InterPro" id="IPR028362">
    <property type="entry name" value="AlgI"/>
</dbReference>
<reference evidence="8 9" key="1">
    <citation type="submission" date="2020-12" db="EMBL/GenBank/DDBJ databases">
        <title>Sulforoseuscoccus oceanibium gen. nov., sp. nov., a representative of the phylum Verrucomicrobia with special cytoplasmic membrane, and proposal of Sulforoseuscoccusaceae fam. nov.</title>
        <authorList>
            <person name="Xi F."/>
        </authorList>
    </citation>
    <scope>NUCLEOTIDE SEQUENCE [LARGE SCALE GENOMIC DNA]</scope>
    <source>
        <strain evidence="8 9">T37</strain>
    </source>
</reference>
<proteinExistence type="inferred from homology"/>
<protein>
    <submittedName>
        <fullName evidence="8">MBOAT family protein</fullName>
    </submittedName>
</protein>
<dbReference type="GO" id="GO:0042121">
    <property type="term" value="P:alginic acid biosynthetic process"/>
    <property type="evidence" value="ECO:0007669"/>
    <property type="project" value="InterPro"/>
</dbReference>
<evidence type="ECO:0000313" key="9">
    <source>
        <dbReference type="Proteomes" id="UP000475117"/>
    </source>
</evidence>
<dbReference type="Proteomes" id="UP000475117">
    <property type="component" value="Chromosome"/>
</dbReference>
<name>A0A6B3L1R8_9BACT</name>
<evidence type="ECO:0000256" key="3">
    <source>
        <dbReference type="ARBA" id="ARBA00022475"/>
    </source>
</evidence>
<keyword evidence="4" id="KW-0812">Transmembrane</keyword>
<keyword evidence="6 7" id="KW-0472">Membrane</keyword>
<evidence type="ECO:0000256" key="5">
    <source>
        <dbReference type="ARBA" id="ARBA00022989"/>
    </source>
</evidence>
<keyword evidence="9" id="KW-1185">Reference proteome</keyword>
<dbReference type="PANTHER" id="PTHR13285">
    <property type="entry name" value="ACYLTRANSFERASE"/>
    <property type="match status" value="1"/>
</dbReference>
<evidence type="ECO:0000256" key="6">
    <source>
        <dbReference type="ARBA" id="ARBA00023136"/>
    </source>
</evidence>
<sequence>MIFQSLEFLIFLALLVSAYWWLPHRVQNVLLLVASYVFYCWVHPWYGLLMGFTTLVDYTAARLLVARPAGSRGRKRILATSLTATFSVLCGFKYFNFFTDAVWSAFHAVGWDWSRPMIDILLPVGISFYTFQSASYVVDVFRGRERVRHSLVDYALFVSFFPQLVAGPIERAGHLLAQIQKPRVLDWTGWRLGLVRICWGMFKKLVIADGAGLIANRAFSIEDPSFPIVAGGVIAFGVQIYADFSAYTDIARGAARLLGFDLMRNFRHPYCATSPAEFWRRWHISLSTWFRDYVYIPLGGSRCKPRRVAVNLLVTFGLSGLWHGASWNFVIWGLYHGALVALQHLWSGFRKGKGESGGAPMGWVRTAGAWLATFVLMHVGWMMFREQNTEYLLSYFALVPWEASVADWETGLYFAVHAQILALPLWIHAAVDPGPTGWLERVWPRWENRWGGVVLQAVLVFLLVMATFALRSPVSSNFIYFQF</sequence>
<comment type="similarity">
    <text evidence="2 7">Belongs to the membrane-bound acyltransferase family.</text>
</comment>
<keyword evidence="5" id="KW-1133">Transmembrane helix</keyword>
<comment type="subcellular location">
    <subcellularLocation>
        <location evidence="1">Cell membrane</location>
        <topology evidence="1">Multi-pass membrane protein</topology>
    </subcellularLocation>
</comment>
<dbReference type="GO" id="GO:0005886">
    <property type="term" value="C:plasma membrane"/>
    <property type="evidence" value="ECO:0007669"/>
    <property type="project" value="UniProtKB-SubCell"/>
</dbReference>
<keyword evidence="7" id="KW-0808">Transferase</keyword>
<dbReference type="PIRSF" id="PIRSF500217">
    <property type="entry name" value="AlgI"/>
    <property type="match status" value="1"/>
</dbReference>
<keyword evidence="7" id="KW-0012">Acyltransferase</keyword>
<accession>A0A6B3L1R8</accession>
<gene>
    <name evidence="8" type="ORF">G3M56_006975</name>
</gene>
<dbReference type="InterPro" id="IPR024194">
    <property type="entry name" value="Ac/AlaTfrase_AlgI/DltB"/>
</dbReference>
<dbReference type="KEGG" id="soa:G3M56_006975"/>
<dbReference type="PIRSF" id="PIRSF016636">
    <property type="entry name" value="AlgI_DltB"/>
    <property type="match status" value="1"/>
</dbReference>
<organism evidence="8 9">
    <name type="scientific">Sulfuriroseicoccus oceanibius</name>
    <dbReference type="NCBI Taxonomy" id="2707525"/>
    <lineage>
        <taxon>Bacteria</taxon>
        <taxon>Pseudomonadati</taxon>
        <taxon>Verrucomicrobiota</taxon>
        <taxon>Verrucomicrobiia</taxon>
        <taxon>Verrucomicrobiales</taxon>
        <taxon>Verrucomicrobiaceae</taxon>
        <taxon>Sulfuriroseicoccus</taxon>
    </lineage>
</organism>
<dbReference type="AlphaFoldDB" id="A0A6B3L1R8"/>